<evidence type="ECO:0000313" key="1">
    <source>
        <dbReference type="EMBL" id="NDO70394.1"/>
    </source>
</evidence>
<proteinExistence type="predicted"/>
<dbReference type="EMBL" id="VIRB01000107">
    <property type="protein sequence ID" value="NDO70394.1"/>
    <property type="molecule type" value="Genomic_DNA"/>
</dbReference>
<evidence type="ECO:0000313" key="2">
    <source>
        <dbReference type="Proteomes" id="UP000474104"/>
    </source>
</evidence>
<dbReference type="Proteomes" id="UP000474104">
    <property type="component" value="Unassembled WGS sequence"/>
</dbReference>
<name>A0A9X5C9A6_9FIRM</name>
<comment type="caution">
    <text evidence="1">The sequence shown here is derived from an EMBL/GenBank/DDBJ whole genome shotgun (WGS) entry which is preliminary data.</text>
</comment>
<sequence>MSHFLSRTSNLFIVLTDLYGLFFANQYIAGIPLRGCVSSGFALMDSSKSIYFGTPLVEAAKGEPARKAIGISFGKSFNNHHPVYNDYFIPFWDFIKTDDPRSKFISRMVLDWPRYWRISPDFKDFSFADCIKKMNTNSEFSEYYDNAINFFDFSNEHENLYEEINRDGISDIIDYYKKAEEWFKSVT</sequence>
<protein>
    <submittedName>
        <fullName evidence="1">Uncharacterized protein</fullName>
    </submittedName>
</protein>
<gene>
    <name evidence="1" type="ORF">FMM80_17790</name>
</gene>
<accession>A0A9X5C9A6</accession>
<reference evidence="1 2" key="1">
    <citation type="submission" date="2019-07" db="EMBL/GenBank/DDBJ databases">
        <title>Draft genome sequences of 15 bacterial species constituting the stable defined intestinal microbiota of the GM15 gnotobiotic mouse model.</title>
        <authorList>
            <person name="Elie C."/>
            <person name="Mathieu A."/>
            <person name="Saliou A."/>
            <person name="Darnaud M."/>
            <person name="Leulier F."/>
            <person name="Tamellini A."/>
        </authorList>
    </citation>
    <scope>NUCLEOTIDE SEQUENCE [LARGE SCALE GENOMIC DNA]</scope>
    <source>
        <strain evidence="2">ASF 502</strain>
    </source>
</reference>
<organism evidence="1 2">
    <name type="scientific">Schaedlerella arabinosiphila</name>
    <dbReference type="NCBI Taxonomy" id="2044587"/>
    <lineage>
        <taxon>Bacteria</taxon>
        <taxon>Bacillati</taxon>
        <taxon>Bacillota</taxon>
        <taxon>Clostridia</taxon>
        <taxon>Lachnospirales</taxon>
        <taxon>Lachnospiraceae</taxon>
        <taxon>Schaedlerella</taxon>
    </lineage>
</organism>
<dbReference type="RefSeq" id="WP_162205802.1">
    <property type="nucleotide sequence ID" value="NZ_VIRB01000107.1"/>
</dbReference>
<dbReference type="AlphaFoldDB" id="A0A9X5C9A6"/>